<dbReference type="Proteomes" id="UP001519460">
    <property type="component" value="Unassembled WGS sequence"/>
</dbReference>
<protein>
    <submittedName>
        <fullName evidence="2">Uncharacterized protein</fullName>
    </submittedName>
</protein>
<name>A0ABD0K9T7_9CAEN</name>
<gene>
    <name evidence="2" type="ORF">BaRGS_00024951</name>
</gene>
<organism evidence="2 3">
    <name type="scientific">Batillaria attramentaria</name>
    <dbReference type="NCBI Taxonomy" id="370345"/>
    <lineage>
        <taxon>Eukaryota</taxon>
        <taxon>Metazoa</taxon>
        <taxon>Spiralia</taxon>
        <taxon>Lophotrochozoa</taxon>
        <taxon>Mollusca</taxon>
        <taxon>Gastropoda</taxon>
        <taxon>Caenogastropoda</taxon>
        <taxon>Sorbeoconcha</taxon>
        <taxon>Cerithioidea</taxon>
        <taxon>Batillariidae</taxon>
        <taxon>Batillaria</taxon>
    </lineage>
</organism>
<accession>A0ABD0K9T7</accession>
<sequence length="76" mass="8696">MMTQEHCRDWTLPPKKKANKYWRRSYQIPRLGPITPCAATYSVKKPQSTARHATSAYTGEEPARPRDSPTPPNIMP</sequence>
<evidence type="ECO:0000256" key="1">
    <source>
        <dbReference type="SAM" id="MobiDB-lite"/>
    </source>
</evidence>
<evidence type="ECO:0000313" key="3">
    <source>
        <dbReference type="Proteomes" id="UP001519460"/>
    </source>
</evidence>
<feature type="compositionally biased region" description="Polar residues" evidence="1">
    <location>
        <begin position="45"/>
        <end position="57"/>
    </location>
</feature>
<feature type="region of interest" description="Disordered" evidence="1">
    <location>
        <begin position="43"/>
        <end position="76"/>
    </location>
</feature>
<dbReference type="AlphaFoldDB" id="A0ABD0K9T7"/>
<dbReference type="EMBL" id="JACVVK020000220">
    <property type="protein sequence ID" value="KAK7483843.1"/>
    <property type="molecule type" value="Genomic_DNA"/>
</dbReference>
<evidence type="ECO:0000313" key="2">
    <source>
        <dbReference type="EMBL" id="KAK7483843.1"/>
    </source>
</evidence>
<reference evidence="2 3" key="1">
    <citation type="journal article" date="2023" name="Sci. Data">
        <title>Genome assembly of the Korean intertidal mud-creeper Batillaria attramentaria.</title>
        <authorList>
            <person name="Patra A.K."/>
            <person name="Ho P.T."/>
            <person name="Jun S."/>
            <person name="Lee S.J."/>
            <person name="Kim Y."/>
            <person name="Won Y.J."/>
        </authorList>
    </citation>
    <scope>NUCLEOTIDE SEQUENCE [LARGE SCALE GENOMIC DNA]</scope>
    <source>
        <strain evidence="2">Wonlab-2016</strain>
    </source>
</reference>
<comment type="caution">
    <text evidence="2">The sequence shown here is derived from an EMBL/GenBank/DDBJ whole genome shotgun (WGS) entry which is preliminary data.</text>
</comment>
<keyword evidence="3" id="KW-1185">Reference proteome</keyword>
<proteinExistence type="predicted"/>